<accession>A0A9J7BUB6</accession>
<dbReference type="Proteomes" id="UP001059380">
    <property type="component" value="Chromosome"/>
</dbReference>
<keyword evidence="1" id="KW-0697">Rotamase</keyword>
<evidence type="ECO:0000313" key="4">
    <source>
        <dbReference type="Proteomes" id="UP001059380"/>
    </source>
</evidence>
<dbReference type="PANTHER" id="PTHR47245:SF2">
    <property type="entry name" value="PEPTIDYL-PROLYL CIS-TRANS ISOMERASE HP_0175-RELATED"/>
    <property type="match status" value="1"/>
</dbReference>
<dbReference type="GO" id="GO:0003755">
    <property type="term" value="F:peptidyl-prolyl cis-trans isomerase activity"/>
    <property type="evidence" value="ECO:0007669"/>
    <property type="project" value="UniProtKB-KW"/>
</dbReference>
<name>A0A9J7BUB6_9BACT</name>
<evidence type="ECO:0000313" key="3">
    <source>
        <dbReference type="EMBL" id="UWZ86232.1"/>
    </source>
</evidence>
<feature type="domain" description="PpiC" evidence="2">
    <location>
        <begin position="178"/>
        <end position="299"/>
    </location>
</feature>
<keyword evidence="1" id="KW-0413">Isomerase</keyword>
<dbReference type="RefSeq" id="WP_260795876.1">
    <property type="nucleotide sequence ID" value="NZ_CP093313.1"/>
</dbReference>
<evidence type="ECO:0000256" key="1">
    <source>
        <dbReference type="PROSITE-ProRule" id="PRU00278"/>
    </source>
</evidence>
<protein>
    <submittedName>
        <fullName evidence="3">SurA N-terminal domain-containing protein</fullName>
    </submittedName>
</protein>
<reference evidence="3" key="1">
    <citation type="submission" date="2021-04" db="EMBL/GenBank/DDBJ databases">
        <title>Phylogenetic analysis of Acidobacteriaceae.</title>
        <authorList>
            <person name="Qiu L."/>
            <person name="Zhang Q."/>
        </authorList>
    </citation>
    <scope>NUCLEOTIDE SEQUENCE</scope>
    <source>
        <strain evidence="3">DSM 25168</strain>
    </source>
</reference>
<dbReference type="Gene3D" id="3.10.50.40">
    <property type="match status" value="1"/>
</dbReference>
<keyword evidence="4" id="KW-1185">Reference proteome</keyword>
<dbReference type="KEGG" id="orp:MOP44_09860"/>
<dbReference type="InterPro" id="IPR027304">
    <property type="entry name" value="Trigger_fact/SurA_dom_sf"/>
</dbReference>
<evidence type="ECO:0000259" key="2">
    <source>
        <dbReference type="PROSITE" id="PS50198"/>
    </source>
</evidence>
<dbReference type="AlphaFoldDB" id="A0A9J7BUB6"/>
<dbReference type="PROSITE" id="PS50198">
    <property type="entry name" value="PPIC_PPIASE_2"/>
    <property type="match status" value="1"/>
</dbReference>
<dbReference type="InterPro" id="IPR050245">
    <property type="entry name" value="PrsA_foldase"/>
</dbReference>
<proteinExistence type="predicted"/>
<dbReference type="InterPro" id="IPR046357">
    <property type="entry name" value="PPIase_dom_sf"/>
</dbReference>
<dbReference type="PANTHER" id="PTHR47245">
    <property type="entry name" value="PEPTIDYLPROLYL ISOMERASE"/>
    <property type="match status" value="1"/>
</dbReference>
<dbReference type="EMBL" id="CP093313">
    <property type="protein sequence ID" value="UWZ86232.1"/>
    <property type="molecule type" value="Genomic_DNA"/>
</dbReference>
<dbReference type="Pfam" id="PF00639">
    <property type="entry name" value="Rotamase"/>
    <property type="match status" value="1"/>
</dbReference>
<organism evidence="3 4">
    <name type="scientific">Occallatibacter riparius</name>
    <dbReference type="NCBI Taxonomy" id="1002689"/>
    <lineage>
        <taxon>Bacteria</taxon>
        <taxon>Pseudomonadati</taxon>
        <taxon>Acidobacteriota</taxon>
        <taxon>Terriglobia</taxon>
        <taxon>Terriglobales</taxon>
        <taxon>Acidobacteriaceae</taxon>
        <taxon>Occallatibacter</taxon>
    </lineage>
</organism>
<dbReference type="SUPFAM" id="SSF109998">
    <property type="entry name" value="Triger factor/SurA peptide-binding domain-like"/>
    <property type="match status" value="1"/>
</dbReference>
<dbReference type="Pfam" id="PF13624">
    <property type="entry name" value="SurA_N_3"/>
    <property type="match status" value="1"/>
</dbReference>
<gene>
    <name evidence="3" type="ORF">MOP44_09860</name>
</gene>
<dbReference type="SUPFAM" id="SSF54534">
    <property type="entry name" value="FKBP-like"/>
    <property type="match status" value="1"/>
</dbReference>
<dbReference type="Gene3D" id="1.10.4030.10">
    <property type="entry name" value="Porin chaperone SurA, peptide-binding domain"/>
    <property type="match status" value="1"/>
</dbReference>
<dbReference type="InterPro" id="IPR000297">
    <property type="entry name" value="PPIase_PpiC"/>
</dbReference>
<sequence>MQVDWVVGARARCSVFILGLGTLLIVSGCHRAPSADVVATVNGKEIMRADLEKIYKANLDQSQQEPSTEQANIVRLKTLDGMIDDEILQQRAAKLNLAASDEDVNSKLTEIKAGFTQEEFEAQLKQRGLTLDDAKRQIRRGLTQTKLINKEIESKINITDAEIADYYNSNKAEFNFIEPQYHIAQIVVTGNPPQQGAGPQARHAPNEAEAKKEIQSIRNRVDSGEDFGTLAAQFSENANLAPNGGDMGFIPESKLKGDLEVFNAIDALKPNQVTQPLPVYDPSVPGHKLIGYAVYKLLNREVAGQRDLKDPRVQQSIRQELRGRKTQLLQTAYYEKLHNDAKVENYLAEQILKQGAQ</sequence>